<comment type="function">
    <text evidence="10">Involved in protein export. Participates in an early event of protein translocation.</text>
</comment>
<evidence type="ECO:0000256" key="2">
    <source>
        <dbReference type="ARBA" id="ARBA00008445"/>
    </source>
</evidence>
<feature type="transmembrane region" description="Helical" evidence="10">
    <location>
        <begin position="20"/>
        <end position="38"/>
    </location>
</feature>
<keyword evidence="8 10" id="KW-0811">Translocation</keyword>
<dbReference type="AlphaFoldDB" id="U5S769"/>
<dbReference type="KEGG" id="caw:Q783_01585"/>
<dbReference type="GO" id="GO:0009306">
    <property type="term" value="P:protein secretion"/>
    <property type="evidence" value="ECO:0007669"/>
    <property type="project" value="UniProtKB-UniRule"/>
</dbReference>
<evidence type="ECO:0000256" key="6">
    <source>
        <dbReference type="ARBA" id="ARBA00022927"/>
    </source>
</evidence>
<dbReference type="eggNOG" id="COG1314">
    <property type="taxonomic scope" value="Bacteria"/>
</dbReference>
<gene>
    <name evidence="11" type="ORF">Q783_01585</name>
</gene>
<dbReference type="EMBL" id="CP006812">
    <property type="protein sequence ID" value="AGY81050.1"/>
    <property type="molecule type" value="Genomic_DNA"/>
</dbReference>
<evidence type="ECO:0000256" key="10">
    <source>
        <dbReference type="RuleBase" id="RU365087"/>
    </source>
</evidence>
<dbReference type="InterPro" id="IPR004692">
    <property type="entry name" value="SecG"/>
</dbReference>
<dbReference type="Proteomes" id="UP000017469">
    <property type="component" value="Chromosome"/>
</dbReference>
<dbReference type="PRINTS" id="PR01651">
    <property type="entry name" value="SECGEXPORT"/>
</dbReference>
<organism evidence="11 12">
    <name type="scientific">Carnobacterium inhibens subsp. gilichinskyi</name>
    <dbReference type="NCBI Taxonomy" id="1266845"/>
    <lineage>
        <taxon>Bacteria</taxon>
        <taxon>Bacillati</taxon>
        <taxon>Bacillota</taxon>
        <taxon>Bacilli</taxon>
        <taxon>Lactobacillales</taxon>
        <taxon>Carnobacteriaceae</taxon>
        <taxon>Carnobacterium</taxon>
    </lineage>
</organism>
<sequence length="94" mass="10176">MLELGVEETVDRRAMKLYDTLLIAELIISVLLIIVVAMQPTKTNNAASAFTGGAEQLFGKQKARGFEAVLQRATVVLGILFFALALALAYIAIH</sequence>
<dbReference type="STRING" id="1266845.Q783_01585"/>
<feature type="transmembrane region" description="Helical" evidence="10">
    <location>
        <begin position="69"/>
        <end position="93"/>
    </location>
</feature>
<protein>
    <recommendedName>
        <fullName evidence="10">Protein-export membrane protein SecG</fullName>
    </recommendedName>
</protein>
<evidence type="ECO:0000256" key="5">
    <source>
        <dbReference type="ARBA" id="ARBA00022692"/>
    </source>
</evidence>
<dbReference type="NCBIfam" id="TIGR00810">
    <property type="entry name" value="secG"/>
    <property type="match status" value="1"/>
</dbReference>
<keyword evidence="9 10" id="KW-0472">Membrane</keyword>
<evidence type="ECO:0000256" key="7">
    <source>
        <dbReference type="ARBA" id="ARBA00022989"/>
    </source>
</evidence>
<keyword evidence="7 10" id="KW-1133">Transmembrane helix</keyword>
<evidence type="ECO:0000256" key="9">
    <source>
        <dbReference type="ARBA" id="ARBA00023136"/>
    </source>
</evidence>
<dbReference type="GO" id="GO:0015450">
    <property type="term" value="F:protein-transporting ATPase activity"/>
    <property type="evidence" value="ECO:0007669"/>
    <property type="project" value="UniProtKB-UniRule"/>
</dbReference>
<keyword evidence="3 10" id="KW-0813">Transport</keyword>
<evidence type="ECO:0000256" key="1">
    <source>
        <dbReference type="ARBA" id="ARBA00004651"/>
    </source>
</evidence>
<comment type="similarity">
    <text evidence="2 10">Belongs to the SecG family.</text>
</comment>
<evidence type="ECO:0000313" key="12">
    <source>
        <dbReference type="Proteomes" id="UP000017469"/>
    </source>
</evidence>
<dbReference type="GO" id="GO:0005886">
    <property type="term" value="C:plasma membrane"/>
    <property type="evidence" value="ECO:0007669"/>
    <property type="project" value="UniProtKB-SubCell"/>
</dbReference>
<name>U5S769_9LACT</name>
<keyword evidence="6 10" id="KW-0653">Protein transport</keyword>
<evidence type="ECO:0000256" key="3">
    <source>
        <dbReference type="ARBA" id="ARBA00022448"/>
    </source>
</evidence>
<dbReference type="GO" id="GO:0043952">
    <property type="term" value="P:protein transport by the Sec complex"/>
    <property type="evidence" value="ECO:0007669"/>
    <property type="project" value="TreeGrafter"/>
</dbReference>
<dbReference type="Pfam" id="PF03840">
    <property type="entry name" value="SecG"/>
    <property type="match status" value="1"/>
</dbReference>
<dbReference type="PATRIC" id="fig|1266845.5.peg.285"/>
<keyword evidence="5 10" id="KW-0812">Transmembrane</keyword>
<proteinExistence type="inferred from homology"/>
<comment type="subcellular location">
    <subcellularLocation>
        <location evidence="1 10">Cell membrane</location>
        <topology evidence="1 10">Multi-pass membrane protein</topology>
    </subcellularLocation>
</comment>
<accession>U5S769</accession>
<dbReference type="HOGENOM" id="CLU_094156_6_1_9"/>
<dbReference type="PANTHER" id="PTHR34182:SF1">
    <property type="entry name" value="PROTEIN-EXPORT MEMBRANE PROTEIN SECG"/>
    <property type="match status" value="1"/>
</dbReference>
<reference evidence="11 12" key="1">
    <citation type="journal article" date="2013" name="Genome Announc.">
        <title>Complete Genome Sequence of Carnobacterium gilichinskyi Strain WN1359T (DSM 27470T).</title>
        <authorList>
            <person name="Leonard M.T."/>
            <person name="Panayotova N."/>
            <person name="Farmerie W.G."/>
            <person name="Triplett E.W."/>
            <person name="Nicholson W.L."/>
        </authorList>
    </citation>
    <scope>NUCLEOTIDE SEQUENCE [LARGE SCALE GENOMIC DNA]</scope>
    <source>
        <strain evidence="11 12">WN1359</strain>
    </source>
</reference>
<evidence type="ECO:0000313" key="11">
    <source>
        <dbReference type="EMBL" id="AGY81050.1"/>
    </source>
</evidence>
<evidence type="ECO:0000256" key="8">
    <source>
        <dbReference type="ARBA" id="ARBA00023010"/>
    </source>
</evidence>
<keyword evidence="4 10" id="KW-1003">Cell membrane</keyword>
<dbReference type="GO" id="GO:0065002">
    <property type="term" value="P:intracellular protein transmembrane transport"/>
    <property type="evidence" value="ECO:0007669"/>
    <property type="project" value="TreeGrafter"/>
</dbReference>
<evidence type="ECO:0000256" key="4">
    <source>
        <dbReference type="ARBA" id="ARBA00022475"/>
    </source>
</evidence>
<dbReference type="PANTHER" id="PTHR34182">
    <property type="entry name" value="PROTEIN-EXPORT MEMBRANE PROTEIN SECG"/>
    <property type="match status" value="1"/>
</dbReference>